<dbReference type="Proteomes" id="UP000886748">
    <property type="component" value="Unassembled WGS sequence"/>
</dbReference>
<dbReference type="PANTHER" id="PTHR12128:SF66">
    <property type="entry name" value="4-HYDROXY-2-OXOGLUTARATE ALDOLASE, MITOCHONDRIAL"/>
    <property type="match status" value="1"/>
</dbReference>
<evidence type="ECO:0000256" key="9">
    <source>
        <dbReference type="ARBA" id="ARBA00023239"/>
    </source>
</evidence>
<dbReference type="AlphaFoldDB" id="A0A9D1N178"/>
<keyword evidence="8 12" id="KW-0457">Lysine biosynthesis</keyword>
<dbReference type="GO" id="GO:0019877">
    <property type="term" value="P:diaminopimelate biosynthetic process"/>
    <property type="evidence" value="ECO:0007669"/>
    <property type="project" value="UniProtKB-UniRule"/>
</dbReference>
<feature type="active site" description="Schiff-base intermediate with substrate" evidence="12 14">
    <location>
        <position position="165"/>
    </location>
</feature>
<evidence type="ECO:0000256" key="4">
    <source>
        <dbReference type="ARBA" id="ARBA00012086"/>
    </source>
</evidence>
<evidence type="ECO:0000256" key="11">
    <source>
        <dbReference type="ARBA" id="ARBA00047836"/>
    </source>
</evidence>
<protein>
    <recommendedName>
        <fullName evidence="4 12">4-hydroxy-tetrahydrodipicolinate synthase</fullName>
        <shortName evidence="12">HTPA synthase</shortName>
        <ecNumber evidence="4 12">4.3.3.7</ecNumber>
    </recommendedName>
</protein>
<evidence type="ECO:0000256" key="2">
    <source>
        <dbReference type="ARBA" id="ARBA00005120"/>
    </source>
</evidence>
<evidence type="ECO:0000256" key="14">
    <source>
        <dbReference type="PIRSR" id="PIRSR001365-1"/>
    </source>
</evidence>
<dbReference type="PIRSF" id="PIRSF001365">
    <property type="entry name" value="DHDPS"/>
    <property type="match status" value="1"/>
</dbReference>
<comment type="subcellular location">
    <subcellularLocation>
        <location evidence="12">Cytoplasm</location>
    </subcellularLocation>
</comment>
<dbReference type="InterPro" id="IPR002220">
    <property type="entry name" value="DapA-like"/>
</dbReference>
<dbReference type="InterPro" id="IPR005263">
    <property type="entry name" value="DapA"/>
</dbReference>
<evidence type="ECO:0000256" key="5">
    <source>
        <dbReference type="ARBA" id="ARBA00022490"/>
    </source>
</evidence>
<evidence type="ECO:0000256" key="8">
    <source>
        <dbReference type="ARBA" id="ARBA00023154"/>
    </source>
</evidence>
<comment type="subunit">
    <text evidence="12">Homotetramer; dimer of dimers.</text>
</comment>
<dbReference type="NCBIfam" id="TIGR00674">
    <property type="entry name" value="dapA"/>
    <property type="match status" value="1"/>
</dbReference>
<dbReference type="InterPro" id="IPR020625">
    <property type="entry name" value="Schiff_base-form_aldolases_AS"/>
</dbReference>
<keyword evidence="10 12" id="KW-0704">Schiff base</keyword>
<dbReference type="SUPFAM" id="SSF51569">
    <property type="entry name" value="Aldolase"/>
    <property type="match status" value="1"/>
</dbReference>
<comment type="similarity">
    <text evidence="3 12 13">Belongs to the DapA family.</text>
</comment>
<dbReference type="EMBL" id="DVOD01000062">
    <property type="protein sequence ID" value="HIU93195.1"/>
    <property type="molecule type" value="Genomic_DNA"/>
</dbReference>
<comment type="pathway">
    <text evidence="2 12">Amino-acid biosynthesis; L-lysine biosynthesis via DAP pathway; (S)-tetrahydrodipicolinate from L-aspartate: step 3/4.</text>
</comment>
<evidence type="ECO:0000256" key="1">
    <source>
        <dbReference type="ARBA" id="ARBA00003294"/>
    </source>
</evidence>
<evidence type="ECO:0000256" key="10">
    <source>
        <dbReference type="ARBA" id="ARBA00023270"/>
    </source>
</evidence>
<feature type="active site" description="Proton donor/acceptor" evidence="12 14">
    <location>
        <position position="136"/>
    </location>
</feature>
<gene>
    <name evidence="12 16" type="primary">dapA</name>
    <name evidence="16" type="ORF">IAD26_08705</name>
</gene>
<dbReference type="InterPro" id="IPR013785">
    <property type="entry name" value="Aldolase_TIM"/>
</dbReference>
<accession>A0A9D1N178</accession>
<feature type="binding site" evidence="12 15">
    <location>
        <position position="48"/>
    </location>
    <ligand>
        <name>pyruvate</name>
        <dbReference type="ChEBI" id="CHEBI:15361"/>
    </ligand>
</feature>
<dbReference type="EC" id="4.3.3.7" evidence="4 12"/>
<sequence length="293" mass="32589">MRFDAGEIITAMITPMDKDRKVDYKALEKLVEHLIATGTESILVAGTTGESPTLTHDEEVEIFRFVKKVANGRAKLIMGAGSNCTQTAVMATNNAKECGADAILSVVPYYNKPSQKGLIEHFSTIAKSTDLPVLLYNIPGRTGITMQPETIARLAKEHKNIFAVKQSLADMDVITETRRLCPDDFVIYSGDDSLTLPMVSVGAHGVISVASHIIGNQMHEMLNLYKSGKVKEATDMHLKLYPLFKKIFMAPNPVPVKECLKKMGIIENYVRRPLVELDEEERNELYSVLEQYI</sequence>
<dbReference type="GO" id="GO:0008840">
    <property type="term" value="F:4-hydroxy-tetrahydrodipicolinate synthase activity"/>
    <property type="evidence" value="ECO:0007669"/>
    <property type="project" value="UniProtKB-UniRule"/>
</dbReference>
<dbReference type="GO" id="GO:0005829">
    <property type="term" value="C:cytosol"/>
    <property type="evidence" value="ECO:0007669"/>
    <property type="project" value="TreeGrafter"/>
</dbReference>
<name>A0A9D1N178_9CLOT</name>
<keyword evidence="9 12" id="KW-0456">Lyase</keyword>
<reference evidence="16" key="1">
    <citation type="submission" date="2020-10" db="EMBL/GenBank/DDBJ databases">
        <authorList>
            <person name="Gilroy R."/>
        </authorList>
    </citation>
    <scope>NUCLEOTIDE SEQUENCE</scope>
    <source>
        <strain evidence="16">CHK154-7741</strain>
    </source>
</reference>
<proteinExistence type="inferred from homology"/>
<feature type="binding site" evidence="12 15">
    <location>
        <position position="207"/>
    </location>
    <ligand>
        <name>pyruvate</name>
        <dbReference type="ChEBI" id="CHEBI:15361"/>
    </ligand>
</feature>
<dbReference type="PANTHER" id="PTHR12128">
    <property type="entry name" value="DIHYDRODIPICOLINATE SYNTHASE"/>
    <property type="match status" value="1"/>
</dbReference>
<dbReference type="GO" id="GO:0009089">
    <property type="term" value="P:lysine biosynthetic process via diaminopimelate"/>
    <property type="evidence" value="ECO:0007669"/>
    <property type="project" value="UniProtKB-UniRule"/>
</dbReference>
<evidence type="ECO:0000256" key="15">
    <source>
        <dbReference type="PIRSR" id="PIRSR001365-2"/>
    </source>
</evidence>
<evidence type="ECO:0000313" key="16">
    <source>
        <dbReference type="EMBL" id="HIU93195.1"/>
    </source>
</evidence>
<dbReference type="InterPro" id="IPR020624">
    <property type="entry name" value="Schiff_base-form_aldolases_CS"/>
</dbReference>
<keyword evidence="6 12" id="KW-0028">Amino-acid biosynthesis</keyword>
<feature type="site" description="Part of a proton relay during catalysis" evidence="12">
    <location>
        <position position="47"/>
    </location>
</feature>
<dbReference type="Gene3D" id="3.20.20.70">
    <property type="entry name" value="Aldolase class I"/>
    <property type="match status" value="1"/>
</dbReference>
<comment type="caution">
    <text evidence="12">Was originally thought to be a dihydrodipicolinate synthase (DHDPS), catalyzing the condensation of (S)-aspartate-beta-semialdehyde [(S)-ASA] and pyruvate to dihydrodipicolinate (DHDP). However, it was shown in E.coli that the product of the enzymatic reaction is not dihydrodipicolinate but in fact (4S)-4-hydroxy-2,3,4,5-tetrahydro-(2S)-dipicolinic acid (HTPA), and that the consecutive dehydration reaction leading to DHDP is not spontaneous but catalyzed by DapB.</text>
</comment>
<dbReference type="SMART" id="SM01130">
    <property type="entry name" value="DHDPS"/>
    <property type="match status" value="1"/>
</dbReference>
<dbReference type="PROSITE" id="PS00666">
    <property type="entry name" value="DHDPS_2"/>
    <property type="match status" value="1"/>
</dbReference>
<dbReference type="PRINTS" id="PR00146">
    <property type="entry name" value="DHPICSNTHASE"/>
</dbReference>
<dbReference type="HAMAP" id="MF_00418">
    <property type="entry name" value="DapA"/>
    <property type="match status" value="1"/>
</dbReference>
<comment type="catalytic activity">
    <reaction evidence="11 12">
        <text>L-aspartate 4-semialdehyde + pyruvate = (2S,4S)-4-hydroxy-2,3,4,5-tetrahydrodipicolinate + H2O + H(+)</text>
        <dbReference type="Rhea" id="RHEA:34171"/>
        <dbReference type="ChEBI" id="CHEBI:15361"/>
        <dbReference type="ChEBI" id="CHEBI:15377"/>
        <dbReference type="ChEBI" id="CHEBI:15378"/>
        <dbReference type="ChEBI" id="CHEBI:67139"/>
        <dbReference type="ChEBI" id="CHEBI:537519"/>
        <dbReference type="EC" id="4.3.3.7"/>
    </reaction>
</comment>
<comment type="caution">
    <text evidence="16">The sequence shown here is derived from an EMBL/GenBank/DDBJ whole genome shotgun (WGS) entry which is preliminary data.</text>
</comment>
<evidence type="ECO:0000256" key="12">
    <source>
        <dbReference type="HAMAP-Rule" id="MF_00418"/>
    </source>
</evidence>
<dbReference type="PROSITE" id="PS00665">
    <property type="entry name" value="DHDPS_1"/>
    <property type="match status" value="1"/>
</dbReference>
<keyword evidence="5 12" id="KW-0963">Cytoplasm</keyword>
<reference evidence="16" key="2">
    <citation type="journal article" date="2021" name="PeerJ">
        <title>Extensive microbial diversity within the chicken gut microbiome revealed by metagenomics and culture.</title>
        <authorList>
            <person name="Gilroy R."/>
            <person name="Ravi A."/>
            <person name="Getino M."/>
            <person name="Pursley I."/>
            <person name="Horton D.L."/>
            <person name="Alikhan N.F."/>
            <person name="Baker D."/>
            <person name="Gharbi K."/>
            <person name="Hall N."/>
            <person name="Watson M."/>
            <person name="Adriaenssens E.M."/>
            <person name="Foster-Nyarko E."/>
            <person name="Jarju S."/>
            <person name="Secka A."/>
            <person name="Antonio M."/>
            <person name="Oren A."/>
            <person name="Chaudhuri R.R."/>
            <person name="La Ragione R."/>
            <person name="Hildebrand F."/>
            <person name="Pallen M.J."/>
        </authorList>
    </citation>
    <scope>NUCLEOTIDE SEQUENCE</scope>
    <source>
        <strain evidence="16">CHK154-7741</strain>
    </source>
</reference>
<dbReference type="Pfam" id="PF00701">
    <property type="entry name" value="DHDPS"/>
    <property type="match status" value="1"/>
</dbReference>
<organism evidence="16 17">
    <name type="scientific">Candidatus Limenecus avicola</name>
    <dbReference type="NCBI Taxonomy" id="2840847"/>
    <lineage>
        <taxon>Bacteria</taxon>
        <taxon>Bacillati</taxon>
        <taxon>Bacillota</taxon>
        <taxon>Clostridia</taxon>
        <taxon>Eubacteriales</taxon>
        <taxon>Clostridiaceae</taxon>
        <taxon>Clostridiaceae incertae sedis</taxon>
        <taxon>Candidatus Limenecus</taxon>
    </lineage>
</organism>
<comment type="function">
    <text evidence="1 12">Catalyzes the condensation of (S)-aspartate-beta-semialdehyde [(S)-ASA] and pyruvate to 4-hydroxy-tetrahydrodipicolinate (HTPA).</text>
</comment>
<keyword evidence="7 12" id="KW-0220">Diaminopimelate biosynthesis</keyword>
<evidence type="ECO:0000313" key="17">
    <source>
        <dbReference type="Proteomes" id="UP000886748"/>
    </source>
</evidence>
<evidence type="ECO:0000256" key="6">
    <source>
        <dbReference type="ARBA" id="ARBA00022605"/>
    </source>
</evidence>
<evidence type="ECO:0000256" key="7">
    <source>
        <dbReference type="ARBA" id="ARBA00022915"/>
    </source>
</evidence>
<evidence type="ECO:0000256" key="3">
    <source>
        <dbReference type="ARBA" id="ARBA00007592"/>
    </source>
</evidence>
<feature type="site" description="Part of a proton relay during catalysis" evidence="12">
    <location>
        <position position="110"/>
    </location>
</feature>
<dbReference type="CDD" id="cd00950">
    <property type="entry name" value="DHDPS"/>
    <property type="match status" value="1"/>
</dbReference>
<evidence type="ECO:0000256" key="13">
    <source>
        <dbReference type="PIRNR" id="PIRNR001365"/>
    </source>
</evidence>